<dbReference type="Proteomes" id="UP000812844">
    <property type="component" value="Unassembled WGS sequence"/>
</dbReference>
<protein>
    <submittedName>
        <fullName evidence="2">Uncharacterized protein</fullName>
    </submittedName>
</protein>
<feature type="transmembrane region" description="Helical" evidence="1">
    <location>
        <begin position="74"/>
        <end position="93"/>
    </location>
</feature>
<keyword evidence="1" id="KW-0472">Membrane</keyword>
<reference evidence="2 3" key="1">
    <citation type="submission" date="2021-05" db="EMBL/GenBank/DDBJ databases">
        <title>Phylogenetic classification of ten novel species belonging to the genus Bifidobacterium comprising B. colchicus sp. nov., B. abeli sp. nov., B. bicoloris sp. nov., B. guerezis sp. nov., B. rosaliae sp. nov., B. santillanensis sp. nov., B. argentati sp. nov., B. amazzoni sp. nov., B. pluviali sp. nov., and B. pinnaculum sp. nov.</title>
        <authorList>
            <person name="Lugli G.A."/>
            <person name="Ruiz Garcia L."/>
            <person name="Margolles A."/>
            <person name="Ventura M."/>
        </authorList>
    </citation>
    <scope>NUCLEOTIDE SEQUENCE [LARGE SCALE GENOMIC DNA]</scope>
    <source>
        <strain evidence="2 3">6T3</strain>
    </source>
</reference>
<comment type="caution">
    <text evidence="2">The sequence shown here is derived from an EMBL/GenBank/DDBJ whole genome shotgun (WGS) entry which is preliminary data.</text>
</comment>
<gene>
    <name evidence="2" type="ORF">KIH73_09740</name>
</gene>
<accession>A0ABS6WD15</accession>
<feature type="transmembrane region" description="Helical" evidence="1">
    <location>
        <begin position="21"/>
        <end position="38"/>
    </location>
</feature>
<feature type="transmembrane region" description="Helical" evidence="1">
    <location>
        <begin position="331"/>
        <end position="353"/>
    </location>
</feature>
<evidence type="ECO:0000313" key="2">
    <source>
        <dbReference type="EMBL" id="MBW3083627.1"/>
    </source>
</evidence>
<organism evidence="2 3">
    <name type="scientific">Bifidobacterium phasiani</name>
    <dbReference type="NCBI Taxonomy" id="2834431"/>
    <lineage>
        <taxon>Bacteria</taxon>
        <taxon>Bacillati</taxon>
        <taxon>Actinomycetota</taxon>
        <taxon>Actinomycetes</taxon>
        <taxon>Bifidobacteriales</taxon>
        <taxon>Bifidobacteriaceae</taxon>
        <taxon>Bifidobacterium</taxon>
    </lineage>
</organism>
<keyword evidence="1" id="KW-1133">Transmembrane helix</keyword>
<evidence type="ECO:0000313" key="3">
    <source>
        <dbReference type="Proteomes" id="UP000812844"/>
    </source>
</evidence>
<feature type="transmembrane region" description="Helical" evidence="1">
    <location>
        <begin position="292"/>
        <end position="319"/>
    </location>
</feature>
<feature type="transmembrane region" description="Helical" evidence="1">
    <location>
        <begin position="177"/>
        <end position="197"/>
    </location>
</feature>
<evidence type="ECO:0000256" key="1">
    <source>
        <dbReference type="SAM" id="Phobius"/>
    </source>
</evidence>
<feature type="transmembrane region" description="Helical" evidence="1">
    <location>
        <begin position="203"/>
        <end position="223"/>
    </location>
</feature>
<name>A0ABS6WD15_9BIFI</name>
<feature type="transmembrane region" description="Helical" evidence="1">
    <location>
        <begin position="123"/>
        <end position="142"/>
    </location>
</feature>
<proteinExistence type="predicted"/>
<keyword evidence="3" id="KW-1185">Reference proteome</keyword>
<sequence length="354" mass="36274">MALQQRIRHRSATWPQRVASAAIAVLIGAGASFAPLYMDLWGGDMRHAMCPVFGGRPDVPDGRGYGLCVTPLPWFFGMGALCLLMAVCFASYCDCAGRFAERGGLPADGHVPESMRGAWRGMLAWLFSGFACCAALSVLAGAGWLPTLYFVAVMGVATQAMWDVLGRLGVSVPAAAVRVLSALAWGGAVAVVTQALVSYRVTFSGGVAGAVISACCAVMLCSVGNDDDDDLGLSGLLRTGPLFGSLAFGLAWVLTLHRVVPLVAGPVRVNAPAFSVNDAGGLVESPWGEHTIPALVVAAVALTVVALVAGVAAAVASGARSGRGAANRMRLARLGYAVAGVCMAVAFVIGFTLS</sequence>
<dbReference type="EMBL" id="JAHBBD010000029">
    <property type="protein sequence ID" value="MBW3083627.1"/>
    <property type="molecule type" value="Genomic_DNA"/>
</dbReference>
<feature type="transmembrane region" description="Helical" evidence="1">
    <location>
        <begin position="235"/>
        <end position="254"/>
    </location>
</feature>
<keyword evidence="1" id="KW-0812">Transmembrane</keyword>
<feature type="transmembrane region" description="Helical" evidence="1">
    <location>
        <begin position="148"/>
        <end position="165"/>
    </location>
</feature>